<keyword evidence="1" id="KW-1003">Cell membrane</keyword>
<proteinExistence type="inferred from homology"/>
<dbReference type="GO" id="GO:0005886">
    <property type="term" value="C:plasma membrane"/>
    <property type="evidence" value="ECO:0007669"/>
    <property type="project" value="UniProtKB-SubCell"/>
</dbReference>
<keyword evidence="1" id="KW-0472">Membrane</keyword>
<accession>A0A7W3JUD6</accession>
<dbReference type="AlphaFoldDB" id="A0A7W3JUD6"/>
<evidence type="ECO:0000313" key="2">
    <source>
        <dbReference type="EMBL" id="MBA8829325.1"/>
    </source>
</evidence>
<dbReference type="EMBL" id="JACGWU010000004">
    <property type="protein sequence ID" value="MBA8829325.1"/>
    <property type="molecule type" value="Genomic_DNA"/>
</dbReference>
<protein>
    <recommendedName>
        <fullName evidence="1">Putative membrane protein insertion efficiency factor</fullName>
    </recommendedName>
</protein>
<comment type="function">
    <text evidence="1">Could be involved in insertion of integral membrane proteins into the membrane.</text>
</comment>
<evidence type="ECO:0000313" key="3">
    <source>
        <dbReference type="Proteomes" id="UP000524237"/>
    </source>
</evidence>
<dbReference type="Proteomes" id="UP000524237">
    <property type="component" value="Unassembled WGS sequence"/>
</dbReference>
<comment type="caution">
    <text evidence="2">The sequence shown here is derived from an EMBL/GenBank/DDBJ whole genome shotgun (WGS) entry which is preliminary data.</text>
</comment>
<organism evidence="2 3">
    <name type="scientific">Alpinimonas psychrophila</name>
    <dbReference type="NCBI Taxonomy" id="748908"/>
    <lineage>
        <taxon>Bacteria</taxon>
        <taxon>Bacillati</taxon>
        <taxon>Actinomycetota</taxon>
        <taxon>Actinomycetes</taxon>
        <taxon>Micrococcales</taxon>
        <taxon>Microbacteriaceae</taxon>
        <taxon>Alpinimonas</taxon>
    </lineage>
</organism>
<comment type="subcellular location">
    <subcellularLocation>
        <location evidence="1">Cell membrane</location>
        <topology evidence="1">Peripheral membrane protein</topology>
        <orientation evidence="1">Cytoplasmic side</orientation>
    </subcellularLocation>
</comment>
<name>A0A7W3JUD6_9MICO</name>
<gene>
    <name evidence="2" type="ORF">FB555_001430</name>
</gene>
<sequence>MSPTITKSAVFLYLLPRNIAVLLLRAYRMLISPLYGDVCRYYPSCSHFGLQAIQQRGLVLGSALTLRRLGRCHPWARGGVDDVPPVRHQRFRVTTFGFVVMNSDGRA</sequence>
<dbReference type="PANTHER" id="PTHR33383:SF1">
    <property type="entry name" value="MEMBRANE PROTEIN INSERTION EFFICIENCY FACTOR-RELATED"/>
    <property type="match status" value="1"/>
</dbReference>
<dbReference type="NCBIfam" id="TIGR00278">
    <property type="entry name" value="membrane protein insertion efficiency factor YidD"/>
    <property type="match status" value="1"/>
</dbReference>
<dbReference type="Pfam" id="PF01809">
    <property type="entry name" value="YidD"/>
    <property type="match status" value="1"/>
</dbReference>
<evidence type="ECO:0000256" key="1">
    <source>
        <dbReference type="HAMAP-Rule" id="MF_00386"/>
    </source>
</evidence>
<dbReference type="PANTHER" id="PTHR33383">
    <property type="entry name" value="MEMBRANE PROTEIN INSERTION EFFICIENCY FACTOR-RELATED"/>
    <property type="match status" value="1"/>
</dbReference>
<reference evidence="2 3" key="1">
    <citation type="submission" date="2020-07" db="EMBL/GenBank/DDBJ databases">
        <title>Sequencing the genomes of 1000 actinobacteria strains.</title>
        <authorList>
            <person name="Klenk H.-P."/>
        </authorList>
    </citation>
    <scope>NUCLEOTIDE SEQUENCE [LARGE SCALE GENOMIC DNA]</scope>
    <source>
        <strain evidence="2 3">DSM 23737</strain>
    </source>
</reference>
<dbReference type="InterPro" id="IPR002696">
    <property type="entry name" value="Membr_insert_effic_factor_YidD"/>
</dbReference>
<dbReference type="RefSeq" id="WP_343046424.1">
    <property type="nucleotide sequence ID" value="NZ_JACGWU010000004.1"/>
</dbReference>
<comment type="similarity">
    <text evidence="1">Belongs to the UPF0161 family.</text>
</comment>
<dbReference type="SMART" id="SM01234">
    <property type="entry name" value="Haemolytic"/>
    <property type="match status" value="1"/>
</dbReference>
<keyword evidence="3" id="KW-1185">Reference proteome</keyword>
<dbReference type="HAMAP" id="MF_00386">
    <property type="entry name" value="UPF0161_YidD"/>
    <property type="match status" value="1"/>
</dbReference>